<keyword evidence="1" id="KW-0732">Signal</keyword>
<dbReference type="Proteomes" id="UP000492820">
    <property type="component" value="Unassembled WGS sequence"/>
</dbReference>
<dbReference type="EMBL" id="LK028578">
    <property type="protein sequence ID" value="CDS18677.1"/>
    <property type="molecule type" value="Genomic_DNA"/>
</dbReference>
<reference evidence="4" key="3">
    <citation type="submission" date="2020-10" db="UniProtKB">
        <authorList>
            <consortium name="WormBaseParasite"/>
        </authorList>
    </citation>
    <scope>IDENTIFICATION</scope>
</reference>
<evidence type="ECO:0000313" key="3">
    <source>
        <dbReference type="Proteomes" id="UP000492820"/>
    </source>
</evidence>
<organism evidence="2">
    <name type="scientific">Echinococcus granulosus</name>
    <name type="common">Hydatid tapeworm</name>
    <dbReference type="NCBI Taxonomy" id="6210"/>
    <lineage>
        <taxon>Eukaryota</taxon>
        <taxon>Metazoa</taxon>
        <taxon>Spiralia</taxon>
        <taxon>Lophotrochozoa</taxon>
        <taxon>Platyhelminthes</taxon>
        <taxon>Cestoda</taxon>
        <taxon>Eucestoda</taxon>
        <taxon>Cyclophyllidea</taxon>
        <taxon>Taeniidae</taxon>
        <taxon>Echinococcus</taxon>
        <taxon>Echinococcus granulosus group</taxon>
    </lineage>
</organism>
<evidence type="ECO:0000313" key="4">
    <source>
        <dbReference type="WBParaSite" id="EgrG_000649700"/>
    </source>
</evidence>
<proteinExistence type="predicted"/>
<feature type="chain" id="PRO_5035983445" evidence="1">
    <location>
        <begin position="25"/>
        <end position="107"/>
    </location>
</feature>
<evidence type="ECO:0000313" key="2">
    <source>
        <dbReference type="EMBL" id="CDS18677.1"/>
    </source>
</evidence>
<evidence type="ECO:0000256" key="1">
    <source>
        <dbReference type="SAM" id="SignalP"/>
    </source>
</evidence>
<dbReference type="AlphaFoldDB" id="A0A068WM13"/>
<accession>A0A068WM13</accession>
<reference evidence="2 3" key="1">
    <citation type="journal article" date="2013" name="Nature">
        <title>The genomes of four tapeworm species reveal adaptations to parasitism.</title>
        <authorList>
            <person name="Tsai I.J."/>
            <person name="Zarowiecki M."/>
            <person name="Holroyd N."/>
            <person name="Garciarrubio A."/>
            <person name="Sanchez-Flores A."/>
            <person name="Brooks K.L."/>
            <person name="Tracey A."/>
            <person name="Bobes R.J."/>
            <person name="Fragoso G."/>
            <person name="Sciutto E."/>
            <person name="Aslett M."/>
            <person name="Beasley H."/>
            <person name="Bennett H.M."/>
            <person name="Cai J."/>
            <person name="Camicia F."/>
            <person name="Clark R."/>
            <person name="Cucher M."/>
            <person name="De Silva N."/>
            <person name="Day T.A."/>
            <person name="Deplazes P."/>
            <person name="Estrada K."/>
            <person name="Fernandez C."/>
            <person name="Holland P.W."/>
            <person name="Hou J."/>
            <person name="Hu S."/>
            <person name="Huckvale T."/>
            <person name="Hung S.S."/>
            <person name="Kamenetzky L."/>
            <person name="Keane J.A."/>
            <person name="Kiss F."/>
            <person name="Koziol U."/>
            <person name="Lambert O."/>
            <person name="Liu K."/>
            <person name="Luo X."/>
            <person name="Luo Y."/>
            <person name="Macchiaroli N."/>
            <person name="Nichol S."/>
            <person name="Paps J."/>
            <person name="Parkinson J."/>
            <person name="Pouchkina-Stantcheva N."/>
            <person name="Riddiford N."/>
            <person name="Rosenzvit M."/>
            <person name="Salinas G."/>
            <person name="Wasmuth J.D."/>
            <person name="Zamanian M."/>
            <person name="Zheng Y."/>
            <person name="Cai X."/>
            <person name="Soberon X."/>
            <person name="Olson P.D."/>
            <person name="Laclette J.P."/>
            <person name="Brehm K."/>
            <person name="Berriman M."/>
            <person name="Garciarrubio A."/>
            <person name="Bobes R.J."/>
            <person name="Fragoso G."/>
            <person name="Sanchez-Flores A."/>
            <person name="Estrada K."/>
            <person name="Cevallos M.A."/>
            <person name="Morett E."/>
            <person name="Gonzalez V."/>
            <person name="Portillo T."/>
            <person name="Ochoa-Leyva A."/>
            <person name="Jose M.V."/>
            <person name="Sciutto E."/>
            <person name="Landa A."/>
            <person name="Jimenez L."/>
            <person name="Valdes V."/>
            <person name="Carrero J.C."/>
            <person name="Larralde C."/>
            <person name="Morales-Montor J."/>
            <person name="Limon-Lason J."/>
            <person name="Soberon X."/>
            <person name="Laclette J.P."/>
        </authorList>
    </citation>
    <scope>NUCLEOTIDE SEQUENCE [LARGE SCALE GENOMIC DNA]</scope>
</reference>
<sequence>MCVSPLNLSLLCLLMLVFVLTVDAKRHHRSCEAVVLHKKSIFGRGNMEKPHSLKQKLVKTAAKHALKTGRKKFAHKNQDHTEKWRGNGFGPLSSIGLLYLPIVLNLF</sequence>
<feature type="signal peptide" evidence="1">
    <location>
        <begin position="1"/>
        <end position="24"/>
    </location>
</feature>
<name>A0A068WM13_ECHGR</name>
<gene>
    <name evidence="2" type="ORF">EgrG_000649700</name>
</gene>
<dbReference type="OrthoDB" id="10518835at2759"/>
<dbReference type="WBParaSite" id="EgrG_000649700">
    <property type="protein sequence ID" value="EgrG_000649700"/>
    <property type="gene ID" value="EgrG_000649700"/>
</dbReference>
<protein>
    <submittedName>
        <fullName evidence="2 4">Expressed protein</fullName>
    </submittedName>
</protein>
<reference evidence="2" key="2">
    <citation type="submission" date="2014-06" db="EMBL/GenBank/DDBJ databases">
        <authorList>
            <person name="Aslett M."/>
        </authorList>
    </citation>
    <scope>NUCLEOTIDE SEQUENCE</scope>
</reference>